<proteinExistence type="inferred from homology"/>
<evidence type="ECO:0000259" key="5">
    <source>
        <dbReference type="PROSITE" id="PS50893"/>
    </source>
</evidence>
<dbReference type="eggNOG" id="COG4608">
    <property type="taxonomic scope" value="Bacteria"/>
</dbReference>
<feature type="domain" description="ABC transporter" evidence="5">
    <location>
        <begin position="11"/>
        <end position="259"/>
    </location>
</feature>
<evidence type="ECO:0000256" key="3">
    <source>
        <dbReference type="ARBA" id="ARBA00022741"/>
    </source>
</evidence>
<dbReference type="NCBIfam" id="TIGR01727">
    <property type="entry name" value="oligo_HPY"/>
    <property type="match status" value="1"/>
</dbReference>
<evidence type="ECO:0000256" key="1">
    <source>
        <dbReference type="ARBA" id="ARBA00005417"/>
    </source>
</evidence>
<dbReference type="CDD" id="cd03257">
    <property type="entry name" value="ABC_NikE_OppD_transporters"/>
    <property type="match status" value="1"/>
</dbReference>
<dbReference type="GeneID" id="78086474"/>
<protein>
    <submittedName>
        <fullName evidence="6">Oligopeptide/dipeptide ABC transporter, ATP-binding protein domain</fullName>
    </submittedName>
</protein>
<dbReference type="PANTHER" id="PTHR43776:SF7">
    <property type="entry name" value="D,D-DIPEPTIDE TRANSPORT ATP-BINDING PROTEIN DDPF-RELATED"/>
    <property type="match status" value="1"/>
</dbReference>
<dbReference type="PROSITE" id="PS00211">
    <property type="entry name" value="ABC_TRANSPORTER_1"/>
    <property type="match status" value="1"/>
</dbReference>
<dbReference type="RefSeq" id="WP_005026447.1">
    <property type="nucleotide sequence ID" value="NZ_KE150238.1"/>
</dbReference>
<dbReference type="OrthoDB" id="9809450at2"/>
<comment type="similarity">
    <text evidence="1">Belongs to the ABC transporter superfamily.</text>
</comment>
<dbReference type="Proteomes" id="UP000006034">
    <property type="component" value="Unassembled WGS sequence"/>
</dbReference>
<organism evidence="6 7">
    <name type="scientific">Bilophila wadsworthia (strain 3_1_6)</name>
    <dbReference type="NCBI Taxonomy" id="563192"/>
    <lineage>
        <taxon>Bacteria</taxon>
        <taxon>Pseudomonadati</taxon>
        <taxon>Thermodesulfobacteriota</taxon>
        <taxon>Desulfovibrionia</taxon>
        <taxon>Desulfovibrionales</taxon>
        <taxon>Desulfovibrionaceae</taxon>
        <taxon>Bilophila</taxon>
    </lineage>
</organism>
<evidence type="ECO:0000256" key="4">
    <source>
        <dbReference type="ARBA" id="ARBA00022840"/>
    </source>
</evidence>
<dbReference type="GO" id="GO:0005524">
    <property type="term" value="F:ATP binding"/>
    <property type="evidence" value="ECO:0007669"/>
    <property type="project" value="UniProtKB-KW"/>
</dbReference>
<dbReference type="InterPro" id="IPR050319">
    <property type="entry name" value="ABC_transp_ATP-bind"/>
</dbReference>
<dbReference type="FunFam" id="3.40.50.300:FF:000016">
    <property type="entry name" value="Oligopeptide ABC transporter ATP-binding component"/>
    <property type="match status" value="1"/>
</dbReference>
<dbReference type="InterPro" id="IPR027417">
    <property type="entry name" value="P-loop_NTPase"/>
</dbReference>
<dbReference type="Pfam" id="PF00005">
    <property type="entry name" value="ABC_tran"/>
    <property type="match status" value="1"/>
</dbReference>
<name>E5Y583_BILW3</name>
<keyword evidence="2" id="KW-0813">Transport</keyword>
<reference evidence="6 7" key="1">
    <citation type="submission" date="2010-10" db="EMBL/GenBank/DDBJ databases">
        <authorList>
            <consortium name="The Broad Institute Genome Sequencing Platform"/>
            <person name="Ward D."/>
            <person name="Earl A."/>
            <person name="Feldgarden M."/>
            <person name="Young S.K."/>
            <person name="Gargeya S."/>
            <person name="Zeng Q."/>
            <person name="Alvarado L."/>
            <person name="Berlin A."/>
            <person name="Bochicchio J."/>
            <person name="Chapman S.B."/>
            <person name="Chen Z."/>
            <person name="Freedman E."/>
            <person name="Gellesch M."/>
            <person name="Goldberg J."/>
            <person name="Griggs A."/>
            <person name="Gujja S."/>
            <person name="Heilman E."/>
            <person name="Heiman D."/>
            <person name="Howarth C."/>
            <person name="Mehta T."/>
            <person name="Neiman D."/>
            <person name="Pearson M."/>
            <person name="Roberts A."/>
            <person name="Saif S."/>
            <person name="Shea T."/>
            <person name="Shenoy N."/>
            <person name="Sisk P."/>
            <person name="Stolte C."/>
            <person name="Sykes S."/>
            <person name="White J."/>
            <person name="Yandava C."/>
            <person name="Allen-Vercoe E."/>
            <person name="Sibley C."/>
            <person name="Ambrose C.E."/>
            <person name="Strauss J."/>
            <person name="Daigneault M."/>
            <person name="Haas B."/>
            <person name="Nusbaum C."/>
            <person name="Birren B."/>
        </authorList>
    </citation>
    <scope>NUCLEOTIDE SEQUENCE [LARGE SCALE GENOMIC DNA]</scope>
    <source>
        <strain evidence="6 7">3_1_6</strain>
    </source>
</reference>
<dbReference type="Gene3D" id="3.40.50.300">
    <property type="entry name" value="P-loop containing nucleotide triphosphate hydrolases"/>
    <property type="match status" value="1"/>
</dbReference>
<gene>
    <name evidence="6" type="ORF">HMPREF0179_01346</name>
</gene>
<sequence length="339" mass="37711">MSTENEGLLEVRDLKVHFPLPKKSLFGERSYVKAVDGVSFRVRKGTTFGIVGESGSGKTTIAKAVMGLVGVSGGSIRLEGNELVGIPEDRLKALRPKYQIVFQDPYSSLNPRMRVGKIVQDPLNLMDLGSHEEREEREKEVFEQIGLHQAQRALFPHQFSGGQRQRISIGRALASYPELIICDEPVSALDVAIQAQILNLFMDLQEKNNLTYLFISHDLGVVQHMCDDIGVMYLGRFAEVADKVSLFTSPAHPYTYSLLSVVPQVSRSPKGGRVKLLGDPPSPIDLKPGCRFNTRCPFAEDVCRHEEPELRKIGDNHFVACHLVRDGLGPHQRGGEWKV</sequence>
<dbReference type="GO" id="GO:0055085">
    <property type="term" value="P:transmembrane transport"/>
    <property type="evidence" value="ECO:0007669"/>
    <property type="project" value="UniProtKB-ARBA"/>
</dbReference>
<dbReference type="STRING" id="563192.HMPREF0179_01346"/>
<dbReference type="SUPFAM" id="SSF52540">
    <property type="entry name" value="P-loop containing nucleoside triphosphate hydrolases"/>
    <property type="match status" value="1"/>
</dbReference>
<dbReference type="PROSITE" id="PS50893">
    <property type="entry name" value="ABC_TRANSPORTER_2"/>
    <property type="match status" value="1"/>
</dbReference>
<dbReference type="Pfam" id="PF08352">
    <property type="entry name" value="oligo_HPY"/>
    <property type="match status" value="1"/>
</dbReference>
<keyword evidence="4 6" id="KW-0067">ATP-binding</keyword>
<evidence type="ECO:0000256" key="2">
    <source>
        <dbReference type="ARBA" id="ARBA00022448"/>
    </source>
</evidence>
<dbReference type="InterPro" id="IPR003439">
    <property type="entry name" value="ABC_transporter-like_ATP-bd"/>
</dbReference>
<keyword evidence="7" id="KW-1185">Reference proteome</keyword>
<dbReference type="AlphaFoldDB" id="E5Y583"/>
<dbReference type="PANTHER" id="PTHR43776">
    <property type="entry name" value="TRANSPORT ATP-BINDING PROTEIN"/>
    <property type="match status" value="1"/>
</dbReference>
<evidence type="ECO:0000313" key="6">
    <source>
        <dbReference type="EMBL" id="EFV44850.1"/>
    </source>
</evidence>
<dbReference type="InterPro" id="IPR003593">
    <property type="entry name" value="AAA+_ATPase"/>
</dbReference>
<dbReference type="InterPro" id="IPR013563">
    <property type="entry name" value="Oligopep_ABC_C"/>
</dbReference>
<dbReference type="GO" id="GO:0016887">
    <property type="term" value="F:ATP hydrolysis activity"/>
    <property type="evidence" value="ECO:0007669"/>
    <property type="project" value="InterPro"/>
</dbReference>
<dbReference type="SMART" id="SM00382">
    <property type="entry name" value="AAA"/>
    <property type="match status" value="1"/>
</dbReference>
<dbReference type="HOGENOM" id="CLU_000604_1_23_7"/>
<dbReference type="GO" id="GO:0015833">
    <property type="term" value="P:peptide transport"/>
    <property type="evidence" value="ECO:0007669"/>
    <property type="project" value="InterPro"/>
</dbReference>
<dbReference type="EMBL" id="ADCP02000001">
    <property type="protein sequence ID" value="EFV44850.1"/>
    <property type="molecule type" value="Genomic_DNA"/>
</dbReference>
<evidence type="ECO:0000313" key="7">
    <source>
        <dbReference type="Proteomes" id="UP000006034"/>
    </source>
</evidence>
<comment type="caution">
    <text evidence="6">The sequence shown here is derived from an EMBL/GenBank/DDBJ whole genome shotgun (WGS) entry which is preliminary data.</text>
</comment>
<dbReference type="InterPro" id="IPR017871">
    <property type="entry name" value="ABC_transporter-like_CS"/>
</dbReference>
<accession>E5Y583</accession>
<reference evidence="6 7" key="2">
    <citation type="submission" date="2013-04" db="EMBL/GenBank/DDBJ databases">
        <title>The Genome Sequence of Bilophila wadsworthia 3_1_6.</title>
        <authorList>
            <consortium name="The Broad Institute Genomics Platform"/>
            <person name="Earl A."/>
            <person name="Ward D."/>
            <person name="Feldgarden M."/>
            <person name="Gevers D."/>
            <person name="Sibley C."/>
            <person name="Strauss J."/>
            <person name="Allen-Vercoe E."/>
            <person name="Walker B."/>
            <person name="Young S."/>
            <person name="Zeng Q."/>
            <person name="Gargeya S."/>
            <person name="Fitzgerald M."/>
            <person name="Haas B."/>
            <person name="Abouelleil A."/>
            <person name="Allen A.W."/>
            <person name="Alvarado L."/>
            <person name="Arachchi H.M."/>
            <person name="Berlin A.M."/>
            <person name="Chapman S.B."/>
            <person name="Gainer-Dewar J."/>
            <person name="Goldberg J."/>
            <person name="Griggs A."/>
            <person name="Gujja S."/>
            <person name="Hansen M."/>
            <person name="Howarth C."/>
            <person name="Imamovic A."/>
            <person name="Ireland A."/>
            <person name="Larimer J."/>
            <person name="McCowan C."/>
            <person name="Murphy C."/>
            <person name="Pearson M."/>
            <person name="Poon T.W."/>
            <person name="Priest M."/>
            <person name="Roberts A."/>
            <person name="Saif S."/>
            <person name="Shea T."/>
            <person name="Sisk P."/>
            <person name="Sykes S."/>
            <person name="Wortman J."/>
            <person name="Nusbaum C."/>
            <person name="Birren B."/>
        </authorList>
    </citation>
    <scope>NUCLEOTIDE SEQUENCE [LARGE SCALE GENOMIC DNA]</scope>
    <source>
        <strain evidence="6 7">3_1_6</strain>
    </source>
</reference>
<keyword evidence="3" id="KW-0547">Nucleotide-binding</keyword>